<dbReference type="EMBL" id="JAVDRL010000008">
    <property type="protein sequence ID" value="MDR6532230.1"/>
    <property type="molecule type" value="Genomic_DNA"/>
</dbReference>
<proteinExistence type="predicted"/>
<accession>A0ABU1N2B9</accession>
<feature type="region of interest" description="Disordered" evidence="1">
    <location>
        <begin position="22"/>
        <end position="42"/>
    </location>
</feature>
<reference evidence="2 3" key="1">
    <citation type="submission" date="2023-07" db="EMBL/GenBank/DDBJ databases">
        <title>Sorghum-associated microbial communities from plants grown in Nebraska, USA.</title>
        <authorList>
            <person name="Schachtman D."/>
        </authorList>
    </citation>
    <scope>NUCLEOTIDE SEQUENCE [LARGE SCALE GENOMIC DNA]</scope>
    <source>
        <strain evidence="2 3">DS2154</strain>
    </source>
</reference>
<dbReference type="RefSeq" id="WP_310032664.1">
    <property type="nucleotide sequence ID" value="NZ_JAVDRL010000008.1"/>
</dbReference>
<protein>
    <submittedName>
        <fullName evidence="2">Uncharacterized protein</fullName>
    </submittedName>
</protein>
<evidence type="ECO:0000313" key="2">
    <source>
        <dbReference type="EMBL" id="MDR6532230.1"/>
    </source>
</evidence>
<sequence length="88" mass="9753">MRLPVASPLTINTGLLKASSGEEKDALRLGKGTAEGRRRRTCQNDSRRLASFDEDLVFGSCSLRARLWPRSPSALKVARLSRRLAMPE</sequence>
<organism evidence="2 3">
    <name type="scientific">Caulobacter rhizosphaerae</name>
    <dbReference type="NCBI Taxonomy" id="2010972"/>
    <lineage>
        <taxon>Bacteria</taxon>
        <taxon>Pseudomonadati</taxon>
        <taxon>Pseudomonadota</taxon>
        <taxon>Alphaproteobacteria</taxon>
        <taxon>Caulobacterales</taxon>
        <taxon>Caulobacteraceae</taxon>
        <taxon>Caulobacter</taxon>
    </lineage>
</organism>
<dbReference type="Proteomes" id="UP001262754">
    <property type="component" value="Unassembled WGS sequence"/>
</dbReference>
<comment type="caution">
    <text evidence="2">The sequence shown here is derived from an EMBL/GenBank/DDBJ whole genome shotgun (WGS) entry which is preliminary data.</text>
</comment>
<gene>
    <name evidence="2" type="ORF">J2800_002986</name>
</gene>
<keyword evidence="3" id="KW-1185">Reference proteome</keyword>
<evidence type="ECO:0000256" key="1">
    <source>
        <dbReference type="SAM" id="MobiDB-lite"/>
    </source>
</evidence>
<evidence type="ECO:0000313" key="3">
    <source>
        <dbReference type="Proteomes" id="UP001262754"/>
    </source>
</evidence>
<name>A0ABU1N2B9_9CAUL</name>